<keyword evidence="4" id="KW-0328">Glycosyltransferase</keyword>
<keyword evidence="5" id="KW-1185">Reference proteome</keyword>
<accession>A0A518B6C6</accession>
<gene>
    <name evidence="4" type="primary">mfpsA_2</name>
    <name evidence="4" type="ORF">Pan216_33960</name>
</gene>
<sequence length="459" mass="51520">MNIVIDLMHLVPGRGGGIVQLVDGLIQAIARSGSEHQYFLSCVKGRYTPGKLPSNFRVWHFELRNYARQLSHALARQSMDVVFRCFPGVEELSFPLDRQIVLIVDLQHEAFPEFFDPAELAQRRETFATVMGGAGAIATISDFARQTILDHPATGCRDVFLTCPALRFDHEASSTGDRESFPQGMPEGNFFYFPANPWPHKNHERLLKAFARYKELEPSSDVELVLTGSDSGWERWAPLCRGLPVRHMGYVSAATLRELYRRGMALTFFSLYEGFGMPLLEAFSLDTPVVCSSAGSLPEVGGDAVLTCDPLDIESMARGMQRIAADAGLRQNLVERGRERLEAYTWEESARNFIAACERVTSGSGSSMLSEMIGEALPQEPRDISERMLLRRVQAKLEDLDRQQRLHVEEYNRAHLFGALWWAKHLLARVRKKLGLKKPAKVTTDCQNDDAEATTRKAA</sequence>
<evidence type="ECO:0000313" key="5">
    <source>
        <dbReference type="Proteomes" id="UP000317093"/>
    </source>
</evidence>
<dbReference type="GO" id="GO:0103011">
    <property type="term" value="F:mannosylfructose-phosphate synthase activity"/>
    <property type="evidence" value="ECO:0007669"/>
    <property type="project" value="UniProtKB-EC"/>
</dbReference>
<proteinExistence type="predicted"/>
<dbReference type="AlphaFoldDB" id="A0A518B6C6"/>
<dbReference type="CDD" id="cd03809">
    <property type="entry name" value="GT4_MtfB-like"/>
    <property type="match status" value="1"/>
</dbReference>
<dbReference type="PANTHER" id="PTHR46401">
    <property type="entry name" value="GLYCOSYLTRANSFERASE WBBK-RELATED"/>
    <property type="match status" value="1"/>
</dbReference>
<feature type="region of interest" description="Disordered" evidence="2">
    <location>
        <begin position="439"/>
        <end position="459"/>
    </location>
</feature>
<dbReference type="SUPFAM" id="SSF53756">
    <property type="entry name" value="UDP-Glycosyltransferase/glycogen phosphorylase"/>
    <property type="match status" value="1"/>
</dbReference>
<organism evidence="4 5">
    <name type="scientific">Kolteria novifilia</name>
    <dbReference type="NCBI Taxonomy" id="2527975"/>
    <lineage>
        <taxon>Bacteria</taxon>
        <taxon>Pseudomonadati</taxon>
        <taxon>Planctomycetota</taxon>
        <taxon>Planctomycetia</taxon>
        <taxon>Kolteriales</taxon>
        <taxon>Kolteriaceae</taxon>
        <taxon>Kolteria</taxon>
    </lineage>
</organism>
<dbReference type="Pfam" id="PF00534">
    <property type="entry name" value="Glycos_transf_1"/>
    <property type="match status" value="1"/>
</dbReference>
<dbReference type="PANTHER" id="PTHR46401:SF2">
    <property type="entry name" value="GLYCOSYLTRANSFERASE WBBK-RELATED"/>
    <property type="match status" value="1"/>
</dbReference>
<dbReference type="Gene3D" id="3.40.50.2000">
    <property type="entry name" value="Glycogen Phosphorylase B"/>
    <property type="match status" value="1"/>
</dbReference>
<feature type="domain" description="Glycosyl transferase family 1" evidence="3">
    <location>
        <begin position="187"/>
        <end position="340"/>
    </location>
</feature>
<dbReference type="RefSeq" id="WP_145259355.1">
    <property type="nucleotide sequence ID" value="NZ_CP036279.1"/>
</dbReference>
<dbReference type="OrthoDB" id="283384at2"/>
<evidence type="ECO:0000259" key="3">
    <source>
        <dbReference type="Pfam" id="PF00534"/>
    </source>
</evidence>
<protein>
    <submittedName>
        <fullName evidence="4">Mannosylfructose-phosphate synthase</fullName>
        <ecNumber evidence="4">2.4.1.246</ecNumber>
    </submittedName>
</protein>
<dbReference type="Proteomes" id="UP000317093">
    <property type="component" value="Chromosome"/>
</dbReference>
<dbReference type="EMBL" id="CP036279">
    <property type="protein sequence ID" value="QDU62529.1"/>
    <property type="molecule type" value="Genomic_DNA"/>
</dbReference>
<evidence type="ECO:0000256" key="1">
    <source>
        <dbReference type="ARBA" id="ARBA00022679"/>
    </source>
</evidence>
<reference evidence="4 5" key="1">
    <citation type="submission" date="2019-02" db="EMBL/GenBank/DDBJ databases">
        <title>Deep-cultivation of Planctomycetes and their phenomic and genomic characterization uncovers novel biology.</title>
        <authorList>
            <person name="Wiegand S."/>
            <person name="Jogler M."/>
            <person name="Boedeker C."/>
            <person name="Pinto D."/>
            <person name="Vollmers J."/>
            <person name="Rivas-Marin E."/>
            <person name="Kohn T."/>
            <person name="Peeters S.H."/>
            <person name="Heuer A."/>
            <person name="Rast P."/>
            <person name="Oberbeckmann S."/>
            <person name="Bunk B."/>
            <person name="Jeske O."/>
            <person name="Meyerdierks A."/>
            <person name="Storesund J.E."/>
            <person name="Kallscheuer N."/>
            <person name="Luecker S."/>
            <person name="Lage O.M."/>
            <person name="Pohl T."/>
            <person name="Merkel B.J."/>
            <person name="Hornburger P."/>
            <person name="Mueller R.-W."/>
            <person name="Bruemmer F."/>
            <person name="Labrenz M."/>
            <person name="Spormann A.M."/>
            <person name="Op den Camp H."/>
            <person name="Overmann J."/>
            <person name="Amann R."/>
            <person name="Jetten M.S.M."/>
            <person name="Mascher T."/>
            <person name="Medema M.H."/>
            <person name="Devos D.P."/>
            <person name="Kaster A.-K."/>
            <person name="Ovreas L."/>
            <person name="Rohde M."/>
            <person name="Galperin M.Y."/>
            <person name="Jogler C."/>
        </authorList>
    </citation>
    <scope>NUCLEOTIDE SEQUENCE [LARGE SCALE GENOMIC DNA]</scope>
    <source>
        <strain evidence="4 5">Pan216</strain>
    </source>
</reference>
<name>A0A518B6C6_9BACT</name>
<dbReference type="EC" id="2.4.1.246" evidence="4"/>
<evidence type="ECO:0000256" key="2">
    <source>
        <dbReference type="SAM" id="MobiDB-lite"/>
    </source>
</evidence>
<evidence type="ECO:0000313" key="4">
    <source>
        <dbReference type="EMBL" id="QDU62529.1"/>
    </source>
</evidence>
<dbReference type="InterPro" id="IPR001296">
    <property type="entry name" value="Glyco_trans_1"/>
</dbReference>
<dbReference type="KEGG" id="knv:Pan216_33960"/>
<keyword evidence="1 4" id="KW-0808">Transferase</keyword>